<dbReference type="GO" id="GO:0035251">
    <property type="term" value="F:UDP-glucosyltransferase activity"/>
    <property type="evidence" value="ECO:0007669"/>
    <property type="project" value="InterPro"/>
</dbReference>
<dbReference type="PANTHER" id="PTHR48049:SF65">
    <property type="entry name" value="ANTHOCYANIDIN 3-O-GLUCOSYLTRANSFERASE"/>
    <property type="match status" value="1"/>
</dbReference>
<evidence type="ECO:0000313" key="6">
    <source>
        <dbReference type="EMBL" id="AKN80395.1"/>
    </source>
</evidence>
<comment type="similarity">
    <text evidence="1 4">Belongs to the UDP-glycosyltransferase family.</text>
</comment>
<dbReference type="EMBL" id="KP036453">
    <property type="protein sequence ID" value="AKN80395.1"/>
    <property type="molecule type" value="mRNA"/>
</dbReference>
<dbReference type="CDD" id="cd03784">
    <property type="entry name" value="GT1_Gtf-like"/>
    <property type="match status" value="1"/>
</dbReference>
<dbReference type="Gene3D" id="3.40.50.2000">
    <property type="entry name" value="Glycogen Phosphorylase B"/>
    <property type="match status" value="2"/>
</dbReference>
<evidence type="ECO:0000256" key="4">
    <source>
        <dbReference type="RuleBase" id="RU003718"/>
    </source>
</evidence>
<name>A0A0U2DCB6_9LILI</name>
<dbReference type="PROSITE" id="PS00375">
    <property type="entry name" value="UDPGT"/>
    <property type="match status" value="1"/>
</dbReference>
<dbReference type="PANTHER" id="PTHR48049">
    <property type="entry name" value="GLYCOSYLTRANSFERASE"/>
    <property type="match status" value="1"/>
</dbReference>
<dbReference type="InterPro" id="IPR050481">
    <property type="entry name" value="UDP-glycosyltransf_plant"/>
</dbReference>
<reference evidence="6" key="1">
    <citation type="submission" date="2014-10" db="EMBL/GenBank/DDBJ databases">
        <authorList>
            <person name="Seo M.-J."/>
            <person name="Seok Y.J."/>
            <person name="Cha I.-T."/>
        </authorList>
    </citation>
    <scope>NUCLEOTIDE SEQUENCE</scope>
    <source>
        <tissue evidence="6">Petal</tissue>
    </source>
</reference>
<proteinExistence type="evidence at transcript level"/>
<dbReference type="SUPFAM" id="SSF53756">
    <property type="entry name" value="UDP-Glycosyltransferase/glycogen phosphorylase"/>
    <property type="match status" value="1"/>
</dbReference>
<dbReference type="EC" id="2.4.1.-" evidence="5"/>
<dbReference type="InterPro" id="IPR002213">
    <property type="entry name" value="UDP_glucos_trans"/>
</dbReference>
<evidence type="ECO:0000256" key="3">
    <source>
        <dbReference type="ARBA" id="ARBA00022679"/>
    </source>
</evidence>
<organism evidence="6">
    <name type="scientific">Tulipa fosteriana</name>
    <dbReference type="NCBI Taxonomy" id="93697"/>
    <lineage>
        <taxon>Eukaryota</taxon>
        <taxon>Viridiplantae</taxon>
        <taxon>Streptophyta</taxon>
        <taxon>Embryophyta</taxon>
        <taxon>Tracheophyta</taxon>
        <taxon>Spermatophyta</taxon>
        <taxon>Magnoliopsida</taxon>
        <taxon>Liliopsida</taxon>
        <taxon>Liliales</taxon>
        <taxon>Liliaceae</taxon>
        <taxon>Tulipa</taxon>
    </lineage>
</organism>
<dbReference type="Pfam" id="PF00201">
    <property type="entry name" value="UDPGT"/>
    <property type="match status" value="1"/>
</dbReference>
<evidence type="ECO:0000256" key="5">
    <source>
        <dbReference type="RuleBase" id="RU362057"/>
    </source>
</evidence>
<gene>
    <name evidence="6" type="primary">3GT2</name>
</gene>
<sequence length="440" mass="46951">MISSEDNRSSRASATHVAVLAFPFGTHAAPLFTFAGALAAAAPATTFSFLSSARSLAALPSTGLDNLKVFAVSDGCPDPPPVSVEEQIGMFLRATPGNFREAMEAAVAAAGGVAVSCVVSDAFIWMAGEMGLPWVALWTGGPAGLLAHLYTHDLRTRIGVEEQAVTERADELLTFIPCLSTIRVRDLPEGIVHGSTDSGFSVLLHRMAEALPHATAVAFNTFEGLDPDIDAELKHKLNEYLPIGPLNLIKLPQPEPKDPNGCLPFLDQQEHASVAYISFGTVMSLAPAELTELAEGLELSGIPFLWSLKEKTMEYLPPGFLERTKGRGLVVAWTPQASVLRHAAVGVFVTHCGWNSVMESVTSGVPMVCRPFFGDQKINARFVSHVWGIGVGLEGTAVAAALKTVLRSEEGKKMREKARELLVRAAFAVRTRGGLGTLLK</sequence>
<evidence type="ECO:0000256" key="1">
    <source>
        <dbReference type="ARBA" id="ARBA00009995"/>
    </source>
</evidence>
<keyword evidence="3 4" id="KW-0808">Transferase</keyword>
<keyword evidence="2 4" id="KW-0328">Glycosyltransferase</keyword>
<dbReference type="FunFam" id="3.40.50.2000:FF:000091">
    <property type="entry name" value="Glycosyltransferase"/>
    <property type="match status" value="1"/>
</dbReference>
<evidence type="ECO:0000256" key="2">
    <source>
        <dbReference type="ARBA" id="ARBA00022676"/>
    </source>
</evidence>
<protein>
    <recommendedName>
        <fullName evidence="5">Glycosyltransferase</fullName>
        <ecNumber evidence="5">2.4.1.-</ecNumber>
    </recommendedName>
</protein>
<dbReference type="InterPro" id="IPR035595">
    <property type="entry name" value="UDP_glycos_trans_CS"/>
</dbReference>
<dbReference type="AlphaFoldDB" id="A0A0U2DCB6"/>
<accession>A0A0U2DCB6</accession>